<keyword evidence="2" id="KW-1185">Reference proteome</keyword>
<accession>A0AAV8UTC9</accession>
<gene>
    <name evidence="1" type="ORF">NDN08_001357</name>
</gene>
<organism evidence="1 2">
    <name type="scientific">Rhodosorus marinus</name>
    <dbReference type="NCBI Taxonomy" id="101924"/>
    <lineage>
        <taxon>Eukaryota</taxon>
        <taxon>Rhodophyta</taxon>
        <taxon>Stylonematophyceae</taxon>
        <taxon>Stylonematales</taxon>
        <taxon>Stylonemataceae</taxon>
        <taxon>Rhodosorus</taxon>
    </lineage>
</organism>
<comment type="caution">
    <text evidence="1">The sequence shown here is derived from an EMBL/GenBank/DDBJ whole genome shotgun (WGS) entry which is preliminary data.</text>
</comment>
<reference evidence="1 2" key="1">
    <citation type="journal article" date="2023" name="Nat. Commun.">
        <title>Origin of minicircular mitochondrial genomes in red algae.</title>
        <authorList>
            <person name="Lee Y."/>
            <person name="Cho C.H."/>
            <person name="Lee Y.M."/>
            <person name="Park S.I."/>
            <person name="Yang J.H."/>
            <person name="West J.A."/>
            <person name="Bhattacharya D."/>
            <person name="Yoon H.S."/>
        </authorList>
    </citation>
    <scope>NUCLEOTIDE SEQUENCE [LARGE SCALE GENOMIC DNA]</scope>
    <source>
        <strain evidence="1 2">CCMP1338</strain>
        <tissue evidence="1">Whole cell</tissue>
    </source>
</reference>
<name>A0AAV8UTC9_9RHOD</name>
<sequence length="170" mass="19964">MRSEIHTFKFGEASEGVEVRSSGVSLEDAQVARLKRFLRGRKFLRLVAENARCPFVRFTGVIYKRCEVTEEYNQGIPPQYQKYETNVNFHVVDIPPPFLEKSNIQPQERRLCAVFERFGVPVQELYIEQEISDASILEEEKNYERWADASDFERTEGPVTPVEEFYLFER</sequence>
<protein>
    <submittedName>
        <fullName evidence="1">Uncharacterized protein</fullName>
    </submittedName>
</protein>
<dbReference type="EMBL" id="JAMWBK010000005">
    <property type="protein sequence ID" value="KAJ8904843.1"/>
    <property type="molecule type" value="Genomic_DNA"/>
</dbReference>
<evidence type="ECO:0000313" key="1">
    <source>
        <dbReference type="EMBL" id="KAJ8904843.1"/>
    </source>
</evidence>
<proteinExistence type="predicted"/>
<dbReference type="Proteomes" id="UP001157974">
    <property type="component" value="Unassembled WGS sequence"/>
</dbReference>
<evidence type="ECO:0000313" key="2">
    <source>
        <dbReference type="Proteomes" id="UP001157974"/>
    </source>
</evidence>
<dbReference type="AlphaFoldDB" id="A0AAV8UTC9"/>